<dbReference type="Pfam" id="PF00359">
    <property type="entry name" value="PTS_EIIA_2"/>
    <property type="match status" value="1"/>
</dbReference>
<keyword evidence="3" id="KW-0963">Cytoplasm</keyword>
<dbReference type="Proteomes" id="UP000677515">
    <property type="component" value="Chromosome"/>
</dbReference>
<feature type="domain" description="PTS EIIA type-2" evidence="7">
    <location>
        <begin position="4"/>
        <end position="147"/>
    </location>
</feature>
<evidence type="ECO:0000259" key="7">
    <source>
        <dbReference type="PROSITE" id="PS51094"/>
    </source>
</evidence>
<evidence type="ECO:0000313" key="8">
    <source>
        <dbReference type="EMBL" id="BCQ33377.1"/>
    </source>
</evidence>
<keyword evidence="2" id="KW-0813">Transport</keyword>
<name>A0ABN6DFP7_ERWRD</name>
<evidence type="ECO:0000313" key="9">
    <source>
        <dbReference type="Proteomes" id="UP000677515"/>
    </source>
</evidence>
<evidence type="ECO:0000256" key="4">
    <source>
        <dbReference type="ARBA" id="ARBA00022679"/>
    </source>
</evidence>
<sequence>MLTDWINDSNLKLLTHTDNWRKAVEIALQPMIDNGAVQPRYLNAIYDMHEQIGPYYVLGEGIAMPHARPEEGVNHTALSLLIISEGVNFGSEDNDPVYVIFALAAIDSHSHIEMIASLSQLFCQDGVVEQLRQARDKSAVLNILQQF</sequence>
<dbReference type="PANTHER" id="PTHR36203">
    <property type="entry name" value="ASCORBATE-SPECIFIC PTS SYSTEM EIIA COMPONENT"/>
    <property type="match status" value="1"/>
</dbReference>
<dbReference type="PROSITE" id="PS51094">
    <property type="entry name" value="PTS_EIIA_TYPE_2"/>
    <property type="match status" value="1"/>
</dbReference>
<dbReference type="Gene3D" id="3.40.930.10">
    <property type="entry name" value="Mannitol-specific EII, Chain A"/>
    <property type="match status" value="1"/>
</dbReference>
<evidence type="ECO:0000256" key="6">
    <source>
        <dbReference type="ARBA" id="ARBA00022777"/>
    </source>
</evidence>
<evidence type="ECO:0000256" key="2">
    <source>
        <dbReference type="ARBA" id="ARBA00022448"/>
    </source>
</evidence>
<gene>
    <name evidence="8" type="ORF">ERHA53_07200</name>
</gene>
<proteinExistence type="predicted"/>
<keyword evidence="4" id="KW-0808">Transferase</keyword>
<dbReference type="GeneID" id="99865023"/>
<dbReference type="CDD" id="cd00211">
    <property type="entry name" value="PTS_IIA_fru"/>
    <property type="match status" value="1"/>
</dbReference>
<dbReference type="PROSITE" id="PS00372">
    <property type="entry name" value="PTS_EIIA_TYPE_2_HIS"/>
    <property type="match status" value="1"/>
</dbReference>
<comment type="subcellular location">
    <subcellularLocation>
        <location evidence="1">Cytoplasm</location>
    </subcellularLocation>
</comment>
<dbReference type="InterPro" id="IPR016152">
    <property type="entry name" value="PTrfase/Anion_transptr"/>
</dbReference>
<reference evidence="8 9" key="1">
    <citation type="submission" date="2021-01" db="EMBL/GenBank/DDBJ databases">
        <title>Complete genome sequence of Erwinia rhapontici MAFF 311153.</title>
        <authorList>
            <person name="Morohoshi T."/>
            <person name="Someya N."/>
        </authorList>
    </citation>
    <scope>NUCLEOTIDE SEQUENCE [LARGE SCALE GENOMIC DNA]</scope>
    <source>
        <strain evidence="8 9">MAFF 311153</strain>
    </source>
</reference>
<dbReference type="SUPFAM" id="SSF55804">
    <property type="entry name" value="Phoshotransferase/anion transport protein"/>
    <property type="match status" value="1"/>
</dbReference>
<evidence type="ECO:0000256" key="3">
    <source>
        <dbReference type="ARBA" id="ARBA00022490"/>
    </source>
</evidence>
<keyword evidence="6" id="KW-0418">Kinase</keyword>
<dbReference type="RefSeq" id="WP_133843704.1">
    <property type="nucleotide sequence ID" value="NZ_AP024329.1"/>
</dbReference>
<dbReference type="InterPro" id="IPR002178">
    <property type="entry name" value="PTS_EIIA_type-2_dom"/>
</dbReference>
<evidence type="ECO:0000256" key="1">
    <source>
        <dbReference type="ARBA" id="ARBA00004496"/>
    </source>
</evidence>
<keyword evidence="9" id="KW-1185">Reference proteome</keyword>
<dbReference type="PANTHER" id="PTHR36203:SF4">
    <property type="entry name" value="MANNITOL-SPECIFIC CRYPTIC PHOSPHOTRANSFERASE ENZYME IIA COMPONENT"/>
    <property type="match status" value="1"/>
</dbReference>
<keyword evidence="5" id="KW-0598">Phosphotransferase system</keyword>
<protein>
    <submittedName>
        <fullName evidence="8">PTS ascorbate transporter subunit IIA</fullName>
    </submittedName>
</protein>
<accession>A0ABN6DFP7</accession>
<evidence type="ECO:0000256" key="5">
    <source>
        <dbReference type="ARBA" id="ARBA00022683"/>
    </source>
</evidence>
<dbReference type="InterPro" id="IPR051351">
    <property type="entry name" value="Ascorbate-PTS_EIIA_comp"/>
</dbReference>
<dbReference type="EMBL" id="AP024329">
    <property type="protein sequence ID" value="BCQ33377.1"/>
    <property type="molecule type" value="Genomic_DNA"/>
</dbReference>
<organism evidence="8 9">
    <name type="scientific">Erwinia rhapontici</name>
    <name type="common">Pectobacterium rhapontici</name>
    <dbReference type="NCBI Taxonomy" id="55212"/>
    <lineage>
        <taxon>Bacteria</taxon>
        <taxon>Pseudomonadati</taxon>
        <taxon>Pseudomonadota</taxon>
        <taxon>Gammaproteobacteria</taxon>
        <taxon>Enterobacterales</taxon>
        <taxon>Erwiniaceae</taxon>
        <taxon>Erwinia</taxon>
    </lineage>
</organism>